<organism evidence="1 2">
    <name type="scientific">Henosepilachna vigintioctopunctata</name>
    <dbReference type="NCBI Taxonomy" id="420089"/>
    <lineage>
        <taxon>Eukaryota</taxon>
        <taxon>Metazoa</taxon>
        <taxon>Ecdysozoa</taxon>
        <taxon>Arthropoda</taxon>
        <taxon>Hexapoda</taxon>
        <taxon>Insecta</taxon>
        <taxon>Pterygota</taxon>
        <taxon>Neoptera</taxon>
        <taxon>Endopterygota</taxon>
        <taxon>Coleoptera</taxon>
        <taxon>Polyphaga</taxon>
        <taxon>Cucujiformia</taxon>
        <taxon>Coccinelloidea</taxon>
        <taxon>Coccinellidae</taxon>
        <taxon>Epilachninae</taxon>
        <taxon>Epilachnini</taxon>
        <taxon>Henosepilachna</taxon>
    </lineage>
</organism>
<reference evidence="1 2" key="1">
    <citation type="submission" date="2023-03" db="EMBL/GenBank/DDBJ databases">
        <title>Genome insight into feeding habits of ladybird beetles.</title>
        <authorList>
            <person name="Li H.-S."/>
            <person name="Huang Y.-H."/>
            <person name="Pang H."/>
        </authorList>
    </citation>
    <scope>NUCLEOTIDE SEQUENCE [LARGE SCALE GENOMIC DNA]</scope>
    <source>
        <strain evidence="1">SYSU_2023b</strain>
        <tissue evidence="1">Whole body</tissue>
    </source>
</reference>
<proteinExistence type="predicted"/>
<comment type="caution">
    <text evidence="1">The sequence shown here is derived from an EMBL/GenBank/DDBJ whole genome shotgun (WGS) entry which is preliminary data.</text>
</comment>
<accession>A0AAW1U5T4</accession>
<evidence type="ECO:0000313" key="2">
    <source>
        <dbReference type="Proteomes" id="UP001431783"/>
    </source>
</evidence>
<evidence type="ECO:0000313" key="1">
    <source>
        <dbReference type="EMBL" id="KAK9875946.1"/>
    </source>
</evidence>
<dbReference type="Proteomes" id="UP001431783">
    <property type="component" value="Unassembled WGS sequence"/>
</dbReference>
<keyword evidence="2" id="KW-1185">Reference proteome</keyword>
<name>A0AAW1U5T4_9CUCU</name>
<protein>
    <submittedName>
        <fullName evidence="1">Uncharacterized protein</fullName>
    </submittedName>
</protein>
<sequence>MKIKQRKKNEQTRDIKLIKSKVDAAHTIARVKNDENSMELYNQLKNFLKEIITKSTKAKNATKIHKEINKIQAVWKLLNQETRKKGNGSNSPEGICFSADELNDHFFSAGRQSKDYEVS</sequence>
<gene>
    <name evidence="1" type="ORF">WA026_011048</name>
</gene>
<dbReference type="AlphaFoldDB" id="A0AAW1U5T4"/>
<dbReference type="EMBL" id="JARQZJ010000035">
    <property type="protein sequence ID" value="KAK9875946.1"/>
    <property type="molecule type" value="Genomic_DNA"/>
</dbReference>